<protein>
    <submittedName>
        <fullName evidence="3">Transmembrane protein</fullName>
    </submittedName>
</protein>
<proteinExistence type="predicted"/>
<keyword evidence="2 3" id="KW-0812">Transmembrane</keyword>
<sequence>MTSDYEDPASLPSCYGSMGSSHAPYKATQIRRSHASSAARYIRGSRSAVRSERSYNIYFAFILFVSSINLAMLCYVIITLESRVQVSTAGTTKPLPKIDGSNCADMDQLLSSVNTVINAISYTLPQVLTSNKHSLITRMNHLVMEIKDIVRANNLDLNVKLGLNRTIALRTGNHFDKDGSTSSARPKPTKPPWTPRVTLLPVRPTNKVMFYPLREAGTFTTDDKIFDSIRRLNQHHNNGNGDIEHDVSNMNPAF</sequence>
<dbReference type="EMBL" id="MT085303">
    <property type="protein sequence ID" value="QIM74034.1"/>
    <property type="molecule type" value="Viral_cRNA"/>
</dbReference>
<feature type="region of interest" description="Disordered" evidence="1">
    <location>
        <begin position="172"/>
        <end position="196"/>
    </location>
</feature>
<feature type="transmembrane region" description="Helical" evidence="2">
    <location>
        <begin position="55"/>
        <end position="78"/>
    </location>
</feature>
<keyword evidence="2" id="KW-1133">Transmembrane helix</keyword>
<accession>A0A858HQJ7</accession>
<organism evidence="3">
    <name type="scientific">Paramyxoviridae sp</name>
    <dbReference type="NCBI Taxonomy" id="1663356"/>
    <lineage>
        <taxon>Viruses</taxon>
        <taxon>Riboviria</taxon>
        <taxon>Orthornavirae</taxon>
        <taxon>Negarnaviricota</taxon>
        <taxon>Haploviricotina</taxon>
        <taxon>Monjiviricetes</taxon>
        <taxon>Mononegavirales</taxon>
        <taxon>Paramyxoviridae</taxon>
    </lineage>
</organism>
<evidence type="ECO:0000256" key="1">
    <source>
        <dbReference type="SAM" id="MobiDB-lite"/>
    </source>
</evidence>
<gene>
    <name evidence="3" type="primary">TM</name>
</gene>
<keyword evidence="2" id="KW-0472">Membrane</keyword>
<reference evidence="3" key="1">
    <citation type="journal article" date="2020" name="Res Sq">
        <title>Decoding the RNA viromes of rodent lungs provides new visions into the origin and evolution pattern of rodent-borne diseases in Mainland Southeast Asia.</title>
        <authorList>
            <person name="Wu Z."/>
            <person name="Han Y."/>
            <person name="Liu B."/>
            <person name="Li H."/>
            <person name="Zhu G."/>
            <person name="Latinne A."/>
            <person name="Dong J."/>
            <person name="Sun L."/>
            <person name="Du J."/>
            <person name="Zhou S."/>
            <person name="Chen M."/>
            <person name="Kritiyakan A."/>
            <person name="Jittapalapong S."/>
            <person name="Chaisiri K."/>
            <person name="Buchy P."/>
            <person name="Duong V."/>
            <person name="Yang J."/>
            <person name="Jiang J."/>
            <person name="Xu X."/>
            <person name="Zhou H."/>
            <person name="Yang F."/>
            <person name="Morand S."/>
            <person name="Daszak P."/>
            <person name="Jin Q."/>
        </authorList>
    </citation>
    <scope>NUCLEOTIDE SEQUENCE</scope>
    <source>
        <strain evidence="3">RtRe-ParaV/Tl2006</strain>
    </source>
</reference>
<evidence type="ECO:0000256" key="2">
    <source>
        <dbReference type="SAM" id="Phobius"/>
    </source>
</evidence>
<evidence type="ECO:0000313" key="3">
    <source>
        <dbReference type="EMBL" id="QIM74034.1"/>
    </source>
</evidence>
<name>A0A858HQJ7_9MONO</name>